<organism evidence="2 3">
    <name type="scientific">Turnera subulata</name>
    <dbReference type="NCBI Taxonomy" id="218843"/>
    <lineage>
        <taxon>Eukaryota</taxon>
        <taxon>Viridiplantae</taxon>
        <taxon>Streptophyta</taxon>
        <taxon>Embryophyta</taxon>
        <taxon>Tracheophyta</taxon>
        <taxon>Spermatophyta</taxon>
        <taxon>Magnoliopsida</taxon>
        <taxon>eudicotyledons</taxon>
        <taxon>Gunneridae</taxon>
        <taxon>Pentapetalae</taxon>
        <taxon>rosids</taxon>
        <taxon>fabids</taxon>
        <taxon>Malpighiales</taxon>
        <taxon>Passifloraceae</taxon>
        <taxon>Turnera</taxon>
    </lineage>
</organism>
<comment type="caution">
    <text evidence="2">The sequence shown here is derived from an EMBL/GenBank/DDBJ whole genome shotgun (WGS) entry which is preliminary data.</text>
</comment>
<dbReference type="Proteomes" id="UP001141552">
    <property type="component" value="Unassembled WGS sequence"/>
</dbReference>
<dbReference type="EMBL" id="JAKUCV010006306">
    <property type="protein sequence ID" value="KAJ4827910.1"/>
    <property type="molecule type" value="Genomic_DNA"/>
</dbReference>
<evidence type="ECO:0000256" key="1">
    <source>
        <dbReference type="SAM" id="MobiDB-lite"/>
    </source>
</evidence>
<reference evidence="2" key="2">
    <citation type="journal article" date="2023" name="Plants (Basel)">
        <title>Annotation of the Turnera subulata (Passifloraceae) Draft Genome Reveals the S-Locus Evolved after the Divergence of Turneroideae from Passifloroideae in a Stepwise Manner.</title>
        <authorList>
            <person name="Henning P.M."/>
            <person name="Roalson E.H."/>
            <person name="Mir W."/>
            <person name="McCubbin A.G."/>
            <person name="Shore J.S."/>
        </authorList>
    </citation>
    <scope>NUCLEOTIDE SEQUENCE</scope>
    <source>
        <strain evidence="2">F60SS</strain>
    </source>
</reference>
<dbReference type="AlphaFoldDB" id="A0A9Q0J527"/>
<protein>
    <submittedName>
        <fullName evidence="2">Uncharacterized protein</fullName>
    </submittedName>
</protein>
<sequence>MDNSSPLSDDHLPRETSTTTTAIITNLPDTTNCKSTADHHSSTITTANPNYTAAAATATATTTISDDTNMASPAMMAAASSGFVPYGVFHHQNIAGSLSSAAQSLSVNDLILNQHHQQLMSQFYHQNQNQNHHHYSLCDGMTTHQDPNDPVLHVGPGSPPAWNDDEYPASSIFDYGDHPFFDF</sequence>
<evidence type="ECO:0000313" key="2">
    <source>
        <dbReference type="EMBL" id="KAJ4827910.1"/>
    </source>
</evidence>
<accession>A0A9Q0J527</accession>
<keyword evidence="3" id="KW-1185">Reference proteome</keyword>
<name>A0A9Q0J527_9ROSI</name>
<reference evidence="2" key="1">
    <citation type="submission" date="2022-02" db="EMBL/GenBank/DDBJ databases">
        <authorList>
            <person name="Henning P.M."/>
            <person name="McCubbin A.G."/>
            <person name="Shore J.S."/>
        </authorList>
    </citation>
    <scope>NUCLEOTIDE SEQUENCE</scope>
    <source>
        <strain evidence="2">F60SS</strain>
        <tissue evidence="2">Leaves</tissue>
    </source>
</reference>
<proteinExistence type="predicted"/>
<gene>
    <name evidence="2" type="ORF">Tsubulata_021775</name>
</gene>
<feature type="region of interest" description="Disordered" evidence="1">
    <location>
        <begin position="1"/>
        <end position="21"/>
    </location>
</feature>
<evidence type="ECO:0000313" key="3">
    <source>
        <dbReference type="Proteomes" id="UP001141552"/>
    </source>
</evidence>